<dbReference type="EMBL" id="CM039438">
    <property type="protein sequence ID" value="KAI4299464.1"/>
    <property type="molecule type" value="Genomic_DNA"/>
</dbReference>
<evidence type="ECO:0000313" key="2">
    <source>
        <dbReference type="Proteomes" id="UP000828941"/>
    </source>
</evidence>
<accession>A0ACB9KQ39</accession>
<comment type="caution">
    <text evidence="1">The sequence shown here is derived from an EMBL/GenBank/DDBJ whole genome shotgun (WGS) entry which is preliminary data.</text>
</comment>
<dbReference type="Proteomes" id="UP000828941">
    <property type="component" value="Chromosome 13"/>
</dbReference>
<evidence type="ECO:0000313" key="1">
    <source>
        <dbReference type="EMBL" id="KAI4299464.1"/>
    </source>
</evidence>
<organism evidence="1 2">
    <name type="scientific">Bauhinia variegata</name>
    <name type="common">Purple orchid tree</name>
    <name type="synonym">Phanera variegata</name>
    <dbReference type="NCBI Taxonomy" id="167791"/>
    <lineage>
        <taxon>Eukaryota</taxon>
        <taxon>Viridiplantae</taxon>
        <taxon>Streptophyta</taxon>
        <taxon>Embryophyta</taxon>
        <taxon>Tracheophyta</taxon>
        <taxon>Spermatophyta</taxon>
        <taxon>Magnoliopsida</taxon>
        <taxon>eudicotyledons</taxon>
        <taxon>Gunneridae</taxon>
        <taxon>Pentapetalae</taxon>
        <taxon>rosids</taxon>
        <taxon>fabids</taxon>
        <taxon>Fabales</taxon>
        <taxon>Fabaceae</taxon>
        <taxon>Cercidoideae</taxon>
        <taxon>Cercideae</taxon>
        <taxon>Bauhiniinae</taxon>
        <taxon>Bauhinia</taxon>
    </lineage>
</organism>
<proteinExistence type="predicted"/>
<gene>
    <name evidence="1" type="ORF">L6164_032924</name>
</gene>
<name>A0ACB9KQ39_BAUVA</name>
<protein>
    <submittedName>
        <fullName evidence="1">Uncharacterized protein</fullName>
    </submittedName>
</protein>
<keyword evidence="2" id="KW-1185">Reference proteome</keyword>
<reference evidence="1 2" key="1">
    <citation type="journal article" date="2022" name="DNA Res.">
        <title>Chromosomal-level genome assembly of the orchid tree Bauhinia variegata (Leguminosae; Cercidoideae) supports the allotetraploid origin hypothesis of Bauhinia.</title>
        <authorList>
            <person name="Zhong Y."/>
            <person name="Chen Y."/>
            <person name="Zheng D."/>
            <person name="Pang J."/>
            <person name="Liu Y."/>
            <person name="Luo S."/>
            <person name="Meng S."/>
            <person name="Qian L."/>
            <person name="Wei D."/>
            <person name="Dai S."/>
            <person name="Zhou R."/>
        </authorList>
    </citation>
    <scope>NUCLEOTIDE SEQUENCE [LARGE SCALE GENOMIC DNA]</scope>
    <source>
        <strain evidence="1">BV-YZ2020</strain>
    </source>
</reference>
<sequence length="458" mass="51924">MSKSPSTLADLLLQLSEPITEFLLNTPYTPPEGANISVKAILESLLPSKTTTPNSPNHSSIKDFALACALLSSSSFKPLTHDYSDLLSWIPNHVSRLASSTFFELSKAYLTVFDDRNATKIGELGLKCDLIPQEKRLMLELMPEVLSILKERIKESSIDKSNEGDEFSAASTRAPVGFAVVAAYQFRWFITQVDYPHLGKLCGLVIPCALTAVDHWSPEVKGQGMISFTHLGRNMDTAEFGCYKDVILDACCQNIASSDEIWPHVIEASVVLVTRTQRSNPRSPWFEKMLNDMFSHLERQPRNKERRIVWLESADSLFNGVGLVLLAHFRRIFPLFFEWMHADDDDTLLLVLKRTYTVLRLTWIRNSPIIERLVRELVLVYKEAALRKAREEIRADVRQLLILLQETKGLQFKDAWDKYRLDPDLTTLGAPLCVMATRNLETTTSEHDQDGPMVLRAQ</sequence>